<keyword evidence="3" id="KW-1185">Reference proteome</keyword>
<evidence type="ECO:0000313" key="2">
    <source>
        <dbReference type="EMBL" id="KZT54581.1"/>
    </source>
</evidence>
<dbReference type="EMBL" id="KV424011">
    <property type="protein sequence ID" value="KZT54581.1"/>
    <property type="molecule type" value="Genomic_DNA"/>
</dbReference>
<dbReference type="SUPFAM" id="SSF56784">
    <property type="entry name" value="HAD-like"/>
    <property type="match status" value="1"/>
</dbReference>
<dbReference type="Pfam" id="PF08645">
    <property type="entry name" value="PNK3P"/>
    <property type="match status" value="1"/>
</dbReference>
<gene>
    <name evidence="2" type="ORF">CALCODRAFT_499639</name>
</gene>
<dbReference type="GO" id="GO:0003690">
    <property type="term" value="F:double-stranded DNA binding"/>
    <property type="evidence" value="ECO:0007669"/>
    <property type="project" value="TreeGrafter"/>
</dbReference>
<reference evidence="2 3" key="1">
    <citation type="journal article" date="2016" name="Mol. Biol. Evol.">
        <title>Comparative Genomics of Early-Diverging Mushroom-Forming Fungi Provides Insights into the Origins of Lignocellulose Decay Capabilities.</title>
        <authorList>
            <person name="Nagy L.G."/>
            <person name="Riley R."/>
            <person name="Tritt A."/>
            <person name="Adam C."/>
            <person name="Daum C."/>
            <person name="Floudas D."/>
            <person name="Sun H."/>
            <person name="Yadav J.S."/>
            <person name="Pangilinan J."/>
            <person name="Larsson K.H."/>
            <person name="Matsuura K."/>
            <person name="Barry K."/>
            <person name="Labutti K."/>
            <person name="Kuo R."/>
            <person name="Ohm R.A."/>
            <person name="Bhattacharya S.S."/>
            <person name="Shirouzu T."/>
            <person name="Yoshinaga Y."/>
            <person name="Martin F.M."/>
            <person name="Grigoriev I.V."/>
            <person name="Hibbett D.S."/>
        </authorList>
    </citation>
    <scope>NUCLEOTIDE SEQUENCE [LARGE SCALE GENOMIC DNA]</scope>
    <source>
        <strain evidence="2 3">HHB12733</strain>
    </source>
</reference>
<dbReference type="Gene3D" id="3.40.50.1000">
    <property type="entry name" value="HAD superfamily/HAD-like"/>
    <property type="match status" value="1"/>
</dbReference>
<dbReference type="STRING" id="1353952.A0A165ECV2"/>
<proteinExistence type="predicted"/>
<dbReference type="InterPro" id="IPR006549">
    <property type="entry name" value="HAD-SF_hydro_IIIA"/>
</dbReference>
<feature type="compositionally biased region" description="Basic and acidic residues" evidence="1">
    <location>
        <begin position="24"/>
        <end position="36"/>
    </location>
</feature>
<organism evidence="2 3">
    <name type="scientific">Calocera cornea HHB12733</name>
    <dbReference type="NCBI Taxonomy" id="1353952"/>
    <lineage>
        <taxon>Eukaryota</taxon>
        <taxon>Fungi</taxon>
        <taxon>Dikarya</taxon>
        <taxon>Basidiomycota</taxon>
        <taxon>Agaricomycotina</taxon>
        <taxon>Dacrymycetes</taxon>
        <taxon>Dacrymycetales</taxon>
        <taxon>Dacrymycetaceae</taxon>
        <taxon>Calocera</taxon>
    </lineage>
</organism>
<dbReference type="PANTHER" id="PTHR12083:SF9">
    <property type="entry name" value="BIFUNCTIONAL POLYNUCLEOTIDE PHOSPHATASE_KINASE"/>
    <property type="match status" value="1"/>
</dbReference>
<dbReference type="InParanoid" id="A0A165ECV2"/>
<dbReference type="FunCoup" id="A0A165ECV2">
    <property type="interactions" value="165"/>
</dbReference>
<dbReference type="GO" id="GO:0046404">
    <property type="term" value="F:ATP-dependent polydeoxyribonucleotide 5'-hydroxyl-kinase activity"/>
    <property type="evidence" value="ECO:0007669"/>
    <property type="project" value="TreeGrafter"/>
</dbReference>
<accession>A0A165ECV2</accession>
<dbReference type="InterPro" id="IPR023214">
    <property type="entry name" value="HAD_sf"/>
</dbReference>
<dbReference type="InterPro" id="IPR013954">
    <property type="entry name" value="PNK3P"/>
</dbReference>
<name>A0A165ECV2_9BASI</name>
<feature type="region of interest" description="Disordered" evidence="1">
    <location>
        <begin position="1"/>
        <end position="70"/>
    </location>
</feature>
<evidence type="ECO:0000256" key="1">
    <source>
        <dbReference type="SAM" id="MobiDB-lite"/>
    </source>
</evidence>
<dbReference type="FunFam" id="3.40.50.300:FF:000737">
    <property type="entry name" value="Bifunctional polynucleotide phosphatase/kinase"/>
    <property type="match status" value="1"/>
</dbReference>
<dbReference type="GO" id="GO:0046403">
    <property type="term" value="F:polynucleotide 3'-phosphatase activity"/>
    <property type="evidence" value="ECO:0007669"/>
    <property type="project" value="TreeGrafter"/>
</dbReference>
<dbReference type="InterPro" id="IPR027417">
    <property type="entry name" value="P-loop_NTPase"/>
</dbReference>
<dbReference type="InterPro" id="IPR036412">
    <property type="entry name" value="HAD-like_sf"/>
</dbReference>
<dbReference type="NCBIfam" id="TIGR01664">
    <property type="entry name" value="DNA-3'-Pase"/>
    <property type="match status" value="1"/>
</dbReference>
<feature type="compositionally biased region" description="Polar residues" evidence="1">
    <location>
        <begin position="49"/>
        <end position="58"/>
    </location>
</feature>
<evidence type="ECO:0000313" key="3">
    <source>
        <dbReference type="Proteomes" id="UP000076842"/>
    </source>
</evidence>
<dbReference type="NCBIfam" id="TIGR01662">
    <property type="entry name" value="HAD-SF-IIIA"/>
    <property type="match status" value="1"/>
</dbReference>
<dbReference type="OrthoDB" id="19045at2759"/>
<dbReference type="Pfam" id="PF13671">
    <property type="entry name" value="AAA_33"/>
    <property type="match status" value="1"/>
</dbReference>
<dbReference type="PANTHER" id="PTHR12083">
    <property type="entry name" value="BIFUNCTIONAL POLYNUCLEOTIDE PHOSPHATASE/KINASE"/>
    <property type="match status" value="1"/>
</dbReference>
<protein>
    <submittedName>
        <fullName evidence="2">PNK3P-domain-containing protein</fullName>
    </submittedName>
</protein>
<dbReference type="SUPFAM" id="SSF52540">
    <property type="entry name" value="P-loop containing nucleoside triphosphate hydrolases"/>
    <property type="match status" value="1"/>
</dbReference>
<dbReference type="GO" id="GO:0006281">
    <property type="term" value="P:DNA repair"/>
    <property type="evidence" value="ECO:0007669"/>
    <property type="project" value="TreeGrafter"/>
</dbReference>
<dbReference type="AlphaFoldDB" id="A0A165ECV2"/>
<dbReference type="Gene3D" id="3.40.50.300">
    <property type="entry name" value="P-loop containing nucleotide triphosphate hydrolases"/>
    <property type="match status" value="1"/>
</dbReference>
<dbReference type="InterPro" id="IPR006551">
    <property type="entry name" value="Polynucleotide_phosphatase"/>
</dbReference>
<dbReference type="Proteomes" id="UP000076842">
    <property type="component" value="Unassembled WGS sequence"/>
</dbReference>
<sequence length="443" mass="49769">MAPKRSESGGGSKRSIAESTPDSSPERTTKKAKPSEPKAVFSIFDNPAKPSTSRSPVTWHTPLGQHKTCQHGTYLTPPSRPKVAAFDLDGTLIEPKSGAKFAKDHMDWRWWGLHVLKKLKQAHEDGFSIVVLSNQSQAHRKATIGTANIEEWKKKIGLVASAFGDVPFRILAANAKDEFRKPMIGMWDAVEEVLRNDGVEIDHASSFFVGDAAGRPGDHSSADRKLADNAGIRFYVPEEYFNGRPQHLPPLKGFHPRTLPSHLPLFTPSSSPLFPSPPVPEIVLFVGPPSAGKTTFFRKHFAPLKYQHVNQDTLKTKTKCLQMVEQVIQAGQGAVVDNTNRDKKTRKDYMVLAEKLGVPVRCLQFNVSVALAYHNNLFRAFCLPTDHPDHGRREFLPYSIYAGFANQMEEPELAEGFKEIRKINWVFEGTDEERKRWNRWLEL</sequence>